<proteinExistence type="predicted"/>
<dbReference type="Proteomes" id="UP000189681">
    <property type="component" value="Unassembled WGS sequence"/>
</dbReference>
<reference evidence="1 2" key="1">
    <citation type="journal article" date="2017" name="Water Res.">
        <title>Discovery and metagenomic analysis of an anammox bacterial enrichment related to Candidatus "Brocadia caroliniensis" in a full-scale glycerol-fed nitritation-denitritation separate centrate treatment process.</title>
        <authorList>
            <person name="Park H."/>
            <person name="Brotto A.C."/>
            <person name="van Loosdrecht M.C."/>
            <person name="Chandran K."/>
        </authorList>
    </citation>
    <scope>NUCLEOTIDE SEQUENCE [LARGE SCALE GENOMIC DNA]</scope>
    <source>
        <strain evidence="1">26THWARD</strain>
    </source>
</reference>
<name>A0A1V4AV58_9BACT</name>
<gene>
    <name evidence="1" type="ORF">AYP45_06165</name>
</gene>
<evidence type="ECO:0000313" key="2">
    <source>
        <dbReference type="Proteomes" id="UP000189681"/>
    </source>
</evidence>
<comment type="caution">
    <text evidence="1">The sequence shown here is derived from an EMBL/GenBank/DDBJ whole genome shotgun (WGS) entry which is preliminary data.</text>
</comment>
<dbReference type="STRING" id="1004156.AYP45_06165"/>
<dbReference type="AlphaFoldDB" id="A0A1V4AV58"/>
<evidence type="ECO:0000313" key="1">
    <source>
        <dbReference type="EMBL" id="OOP56959.1"/>
    </source>
</evidence>
<protein>
    <submittedName>
        <fullName evidence="1">Uncharacterized protein</fullName>
    </submittedName>
</protein>
<dbReference type="EMBL" id="AYTS01000054">
    <property type="protein sequence ID" value="OOP56959.1"/>
    <property type="molecule type" value="Genomic_DNA"/>
</dbReference>
<organism evidence="1 2">
    <name type="scientific">Candidatus Brocadia carolinensis</name>
    <dbReference type="NCBI Taxonomy" id="1004156"/>
    <lineage>
        <taxon>Bacteria</taxon>
        <taxon>Pseudomonadati</taxon>
        <taxon>Planctomycetota</taxon>
        <taxon>Candidatus Brocadiia</taxon>
        <taxon>Candidatus Brocadiales</taxon>
        <taxon>Candidatus Brocadiaceae</taxon>
        <taxon>Candidatus Brocadia</taxon>
    </lineage>
</organism>
<sequence>MIDQAKNICIELLRKIKNPSSQDINDSIDNVLKIFPDLISEREALFNYLSATKVDGFVKTNLC</sequence>
<accession>A0A1V4AV58</accession>